<feature type="region of interest" description="Disordered" evidence="1">
    <location>
        <begin position="1"/>
        <end position="23"/>
    </location>
</feature>
<dbReference type="VEuPathDB" id="VectorBase:GAUT036494"/>
<accession>A0A1A9VGJ0</accession>
<reference evidence="2" key="1">
    <citation type="submission" date="2020-05" db="UniProtKB">
        <authorList>
            <consortium name="EnsemblMetazoa"/>
        </authorList>
    </citation>
    <scope>IDENTIFICATION</scope>
    <source>
        <strain evidence="2">TTRI</strain>
    </source>
</reference>
<proteinExistence type="predicted"/>
<dbReference type="Proteomes" id="UP000078200">
    <property type="component" value="Unassembled WGS sequence"/>
</dbReference>
<sequence>MSYHSSSPAYENKLHNQPNFQSHPFHSRKIQLEVALRNGKDLNVLALVGPVGVGKNLVLSSLATNVPWPENVQCHCYTVTPLRDSKIVTKTRSSCELKLNALKTINTNTVESTYENSSLEK</sequence>
<evidence type="ECO:0000256" key="1">
    <source>
        <dbReference type="SAM" id="MobiDB-lite"/>
    </source>
</evidence>
<dbReference type="EnsemblMetazoa" id="GAUT036494-RA">
    <property type="protein sequence ID" value="GAUT036494-PA"/>
    <property type="gene ID" value="GAUT036494"/>
</dbReference>
<evidence type="ECO:0000313" key="3">
    <source>
        <dbReference type="Proteomes" id="UP000078200"/>
    </source>
</evidence>
<name>A0A1A9VGJ0_GLOAU</name>
<protein>
    <submittedName>
        <fullName evidence="2">Uncharacterized protein</fullName>
    </submittedName>
</protein>
<evidence type="ECO:0000313" key="2">
    <source>
        <dbReference type="EnsemblMetazoa" id="GAUT036494-PA"/>
    </source>
</evidence>
<keyword evidence="3" id="KW-1185">Reference proteome</keyword>
<dbReference type="AlphaFoldDB" id="A0A1A9VGJ0"/>
<organism evidence="2 3">
    <name type="scientific">Glossina austeni</name>
    <name type="common">Savannah tsetse fly</name>
    <dbReference type="NCBI Taxonomy" id="7395"/>
    <lineage>
        <taxon>Eukaryota</taxon>
        <taxon>Metazoa</taxon>
        <taxon>Ecdysozoa</taxon>
        <taxon>Arthropoda</taxon>
        <taxon>Hexapoda</taxon>
        <taxon>Insecta</taxon>
        <taxon>Pterygota</taxon>
        <taxon>Neoptera</taxon>
        <taxon>Endopterygota</taxon>
        <taxon>Diptera</taxon>
        <taxon>Brachycera</taxon>
        <taxon>Muscomorpha</taxon>
        <taxon>Hippoboscoidea</taxon>
        <taxon>Glossinidae</taxon>
        <taxon>Glossina</taxon>
    </lineage>
</organism>